<gene>
    <name evidence="13" type="ORF">V5E97_31765</name>
</gene>
<comment type="similarity">
    <text evidence="2">Belongs to the fatty acid desaturase type 2 family.</text>
</comment>
<evidence type="ECO:0000313" key="13">
    <source>
        <dbReference type="EMBL" id="XBH02855.1"/>
    </source>
</evidence>
<dbReference type="GO" id="GO:0016717">
    <property type="term" value="F:oxidoreductase activity, acting on paired donors, with oxidation of a pair of donors resulting in the reduction of molecular oxygen to two molecules of water"/>
    <property type="evidence" value="ECO:0007669"/>
    <property type="project" value="InterPro"/>
</dbReference>
<dbReference type="PRINTS" id="PR00075">
    <property type="entry name" value="FACDDSATRASE"/>
</dbReference>
<feature type="transmembrane region" description="Helical" evidence="11">
    <location>
        <begin position="198"/>
        <end position="217"/>
    </location>
</feature>
<dbReference type="RefSeq" id="WP_406695596.1">
    <property type="nucleotide sequence ID" value="NZ_CP155447.1"/>
</dbReference>
<feature type="domain" description="Fatty acid desaturase" evidence="12">
    <location>
        <begin position="59"/>
        <end position="286"/>
    </location>
</feature>
<comment type="subcellular location">
    <subcellularLocation>
        <location evidence="1">Membrane</location>
        <topology evidence="1">Multi-pass membrane protein</topology>
    </subcellularLocation>
</comment>
<feature type="transmembrane region" description="Helical" evidence="11">
    <location>
        <begin position="170"/>
        <end position="192"/>
    </location>
</feature>
<sequence length="328" mass="36514">MPTAPQADGSAPHEAATVPMSPAARMATFVAILGPLVGLVVAVAHSWGWGFAWVDLELLAGMYLLTALGITVGYYRLFVHRSFETNIVVKFVLAVLGSMAVQGALLKWVALHRRHHQHSDMLDDPHTPHHQGQGLLGWIRGYWRAHIGWFFEPESAELSRYVPDLEKSRVLRVTSALFPLWIVLGLVIPAALGGLLTGTWVGVWTGFIWGGLVRIFLVHHVTWSVNSACHLWGRRPYRSGDESRNNAVFGILALGEGWHNTHHAFPTSARHGLRWWQIDFSYWVIRTLEAVGLAWNVKLPSKQAQAERETPTGTEPGGLSPRNRRASF</sequence>
<keyword evidence="8" id="KW-0443">Lipid metabolism</keyword>
<evidence type="ECO:0000256" key="6">
    <source>
        <dbReference type="ARBA" id="ARBA00023002"/>
    </source>
</evidence>
<keyword evidence="4" id="KW-0276">Fatty acid metabolism</keyword>
<proteinExistence type="inferred from homology"/>
<evidence type="ECO:0000256" key="4">
    <source>
        <dbReference type="ARBA" id="ARBA00022832"/>
    </source>
</evidence>
<name>A0AAU7CCN3_9BACT</name>
<evidence type="ECO:0000256" key="8">
    <source>
        <dbReference type="ARBA" id="ARBA00023098"/>
    </source>
</evidence>
<organism evidence="13">
    <name type="scientific">Singulisphaera sp. Ch08</name>
    <dbReference type="NCBI Taxonomy" id="3120278"/>
    <lineage>
        <taxon>Bacteria</taxon>
        <taxon>Pseudomonadati</taxon>
        <taxon>Planctomycetota</taxon>
        <taxon>Planctomycetia</taxon>
        <taxon>Isosphaerales</taxon>
        <taxon>Isosphaeraceae</taxon>
        <taxon>Singulisphaera</taxon>
    </lineage>
</organism>
<evidence type="ECO:0000256" key="1">
    <source>
        <dbReference type="ARBA" id="ARBA00004141"/>
    </source>
</evidence>
<evidence type="ECO:0000256" key="2">
    <source>
        <dbReference type="ARBA" id="ARBA00008749"/>
    </source>
</evidence>
<keyword evidence="7" id="KW-0408">Iron</keyword>
<evidence type="ECO:0000256" key="9">
    <source>
        <dbReference type="ARBA" id="ARBA00023136"/>
    </source>
</evidence>
<feature type="transmembrane region" description="Helical" evidence="11">
    <location>
        <begin position="87"/>
        <end position="111"/>
    </location>
</feature>
<evidence type="ECO:0000256" key="10">
    <source>
        <dbReference type="SAM" id="MobiDB-lite"/>
    </source>
</evidence>
<keyword evidence="5 11" id="KW-1133">Transmembrane helix</keyword>
<dbReference type="Pfam" id="PF00487">
    <property type="entry name" value="FA_desaturase"/>
    <property type="match status" value="1"/>
</dbReference>
<evidence type="ECO:0000256" key="5">
    <source>
        <dbReference type="ARBA" id="ARBA00022989"/>
    </source>
</evidence>
<evidence type="ECO:0000256" key="3">
    <source>
        <dbReference type="ARBA" id="ARBA00022692"/>
    </source>
</evidence>
<feature type="transmembrane region" description="Helical" evidence="11">
    <location>
        <begin position="26"/>
        <end position="44"/>
    </location>
</feature>
<dbReference type="GO" id="GO:0006631">
    <property type="term" value="P:fatty acid metabolic process"/>
    <property type="evidence" value="ECO:0007669"/>
    <property type="project" value="UniProtKB-KW"/>
</dbReference>
<dbReference type="PANTHER" id="PTHR11351">
    <property type="entry name" value="ACYL-COA DESATURASE"/>
    <property type="match status" value="1"/>
</dbReference>
<protein>
    <submittedName>
        <fullName evidence="13">Acyl-CoA desaturase</fullName>
        <ecNumber evidence="13">1.14.19.-</ecNumber>
    </submittedName>
</protein>
<dbReference type="InterPro" id="IPR005804">
    <property type="entry name" value="FA_desaturase_dom"/>
</dbReference>
<dbReference type="PANTHER" id="PTHR11351:SF3">
    <property type="entry name" value="BLL4393 PROTEIN"/>
    <property type="match status" value="1"/>
</dbReference>
<dbReference type="AlphaFoldDB" id="A0AAU7CCN3"/>
<evidence type="ECO:0000259" key="12">
    <source>
        <dbReference type="Pfam" id="PF00487"/>
    </source>
</evidence>
<dbReference type="InterPro" id="IPR015876">
    <property type="entry name" value="Acyl-CoA_DS"/>
</dbReference>
<evidence type="ECO:0000256" key="7">
    <source>
        <dbReference type="ARBA" id="ARBA00023004"/>
    </source>
</evidence>
<keyword evidence="9 11" id="KW-0472">Membrane</keyword>
<accession>A0AAU7CCN3</accession>
<keyword evidence="3 11" id="KW-0812">Transmembrane</keyword>
<reference evidence="13" key="1">
    <citation type="submission" date="2024-05" db="EMBL/GenBank/DDBJ databases">
        <title>Planctomycetes of the genus Singulisphaera possess chitinolytic capabilities.</title>
        <authorList>
            <person name="Ivanova A."/>
        </authorList>
    </citation>
    <scope>NUCLEOTIDE SEQUENCE</scope>
    <source>
        <strain evidence="13">Ch08T</strain>
    </source>
</reference>
<keyword evidence="6 13" id="KW-0560">Oxidoreductase</keyword>
<dbReference type="EC" id="1.14.19.-" evidence="13"/>
<evidence type="ECO:0000256" key="11">
    <source>
        <dbReference type="SAM" id="Phobius"/>
    </source>
</evidence>
<feature type="region of interest" description="Disordered" evidence="10">
    <location>
        <begin position="304"/>
        <end position="328"/>
    </location>
</feature>
<dbReference type="EMBL" id="CP155447">
    <property type="protein sequence ID" value="XBH02855.1"/>
    <property type="molecule type" value="Genomic_DNA"/>
</dbReference>
<feature type="transmembrane region" description="Helical" evidence="11">
    <location>
        <begin position="56"/>
        <end position="75"/>
    </location>
</feature>
<dbReference type="GO" id="GO:0016020">
    <property type="term" value="C:membrane"/>
    <property type="evidence" value="ECO:0007669"/>
    <property type="project" value="UniProtKB-SubCell"/>
</dbReference>
<dbReference type="CDD" id="cd03505">
    <property type="entry name" value="Delta9-FADS-like"/>
    <property type="match status" value="1"/>
</dbReference>